<evidence type="ECO:0000259" key="1">
    <source>
        <dbReference type="PROSITE" id="PS51782"/>
    </source>
</evidence>
<keyword evidence="3" id="KW-1185">Reference proteome</keyword>
<accession>A0ABW3B6W5</accession>
<protein>
    <recommendedName>
        <fullName evidence="1">LysM domain-containing protein</fullName>
    </recommendedName>
</protein>
<name>A0ABW3B6W5_9FLAO</name>
<dbReference type="PROSITE" id="PS51782">
    <property type="entry name" value="LYSM"/>
    <property type="match status" value="1"/>
</dbReference>
<dbReference type="InterPro" id="IPR018392">
    <property type="entry name" value="LysM"/>
</dbReference>
<evidence type="ECO:0000313" key="3">
    <source>
        <dbReference type="Proteomes" id="UP001597012"/>
    </source>
</evidence>
<sequence>MKMNPLFFLIILCSYSITFGQEQLDTVVAQKGDGIFSILRKSGIHPVNYYVNFLELNKDAIKGASELVVGRKYILPDAPDSFKRMGTLIRVDENEEIPLFDTDLATMKKRDSTLNKTVYYLLYTSVDAQGNQDKMDKPLDDFTLNLSKDLMERGARVYVLEKGNIPLPKDSTTEEIENTIADFGELTSIVNKRYLKHNGAYQRVLMIRDLKQRKKGVSIAMHHYDKSADGHGLAVAFRELFKKNALGKVKADQGISPFIDAPNVYLAKNLLPSLTIMDINGEPNGIPIRSAKSSLPQLVAKGILQDHAATNSAE</sequence>
<comment type="caution">
    <text evidence="2">The sequence shown here is derived from an EMBL/GenBank/DDBJ whole genome shotgun (WGS) entry which is preliminary data.</text>
</comment>
<reference evidence="3" key="1">
    <citation type="journal article" date="2019" name="Int. J. Syst. Evol. Microbiol.">
        <title>The Global Catalogue of Microorganisms (GCM) 10K type strain sequencing project: providing services to taxonomists for standard genome sequencing and annotation.</title>
        <authorList>
            <consortium name="The Broad Institute Genomics Platform"/>
            <consortium name="The Broad Institute Genome Sequencing Center for Infectious Disease"/>
            <person name="Wu L."/>
            <person name="Ma J."/>
        </authorList>
    </citation>
    <scope>NUCLEOTIDE SEQUENCE [LARGE SCALE GENOMIC DNA]</scope>
    <source>
        <strain evidence="3">CCUG 61948</strain>
    </source>
</reference>
<gene>
    <name evidence="2" type="ORF">ACFQZJ_15245</name>
</gene>
<dbReference type="EMBL" id="JBHTHY010000014">
    <property type="protein sequence ID" value="MFD0798825.1"/>
    <property type="molecule type" value="Genomic_DNA"/>
</dbReference>
<proteinExistence type="predicted"/>
<evidence type="ECO:0000313" key="2">
    <source>
        <dbReference type="EMBL" id="MFD0798825.1"/>
    </source>
</evidence>
<feature type="domain" description="LysM" evidence="1">
    <location>
        <begin position="25"/>
        <end position="75"/>
    </location>
</feature>
<organism evidence="2 3">
    <name type="scientific">Maribacter chungangensis</name>
    <dbReference type="NCBI Taxonomy" id="1069117"/>
    <lineage>
        <taxon>Bacteria</taxon>
        <taxon>Pseudomonadati</taxon>
        <taxon>Bacteroidota</taxon>
        <taxon>Flavobacteriia</taxon>
        <taxon>Flavobacteriales</taxon>
        <taxon>Flavobacteriaceae</taxon>
        <taxon>Maribacter</taxon>
    </lineage>
</organism>
<dbReference type="RefSeq" id="WP_379935732.1">
    <property type="nucleotide sequence ID" value="NZ_JBHTHY010000014.1"/>
</dbReference>
<dbReference type="Proteomes" id="UP001597012">
    <property type="component" value="Unassembled WGS sequence"/>
</dbReference>